<dbReference type="Gene3D" id="3.30.70.270">
    <property type="match status" value="1"/>
</dbReference>
<dbReference type="Pfam" id="PF08388">
    <property type="entry name" value="GIIM"/>
    <property type="match status" value="1"/>
</dbReference>
<sequence>MNSREESSTNSTRGGWSARQTNPVPRTGMTASASDKQPALNDRGSTVERLFPEMMMEAVVDESNMERAWQKVRSNRGAPGPDGITLDEFLTWFRPRWELIRRQLLDGTYRPSPVRRVTIDKPDGGTRQLGIPNVLDRVIQQAILQILTPVFDPHFSDSSHGFRPNRSAHGAMQQVQRTIKAGGKFVVDMDLSKFFDRVNHDVLMNRIALRVSDSLLLKLIGRYLRAGVIVDGELQPSTEGTPQGGPLSPLLANILLDDLDKELEQRGLPFVRYADDFVIFTKSERAARRVFRSVQRFLTERLRLVVNETKSKVVPWQELEFLGFCVRGRYFRIRLSDKSLQRFKRRIRELTGRSWGVSMERRLSELRSYLRGWAGYFCLAMELKLFDRLDQWIRRRIRMCFWKRWRHARTRSRELVRLGVPRRQAIRHAKSRKSYWHMAKTIASGVGFTNALLVELGLLSLKHLWNELAPLRRTA</sequence>
<feature type="compositionally biased region" description="Polar residues" evidence="10">
    <location>
        <begin position="8"/>
        <end position="35"/>
    </location>
</feature>
<dbReference type="InterPro" id="IPR051083">
    <property type="entry name" value="GrpII_Intron_Splice-Mob/Def"/>
</dbReference>
<feature type="domain" description="Reverse transcriptase" evidence="11">
    <location>
        <begin position="100"/>
        <end position="326"/>
    </location>
</feature>
<dbReference type="Proteomes" id="UP000187735">
    <property type="component" value="Chromosome"/>
</dbReference>
<name>A0A1P8WCI7_9PLAN</name>
<evidence type="ECO:0000256" key="8">
    <source>
        <dbReference type="ARBA" id="ARBA00034120"/>
    </source>
</evidence>
<comment type="similarity">
    <text evidence="8">Belongs to the bacterial reverse transcriptase family.</text>
</comment>
<dbReference type="PROSITE" id="PS50878">
    <property type="entry name" value="RT_POL"/>
    <property type="match status" value="1"/>
</dbReference>
<dbReference type="GO" id="GO:0003964">
    <property type="term" value="F:RNA-directed DNA polymerase activity"/>
    <property type="evidence" value="ECO:0007669"/>
    <property type="project" value="UniProtKB-KW"/>
</dbReference>
<dbReference type="KEGG" id="fmr:Fuma_01379"/>
<evidence type="ECO:0000256" key="1">
    <source>
        <dbReference type="ARBA" id="ARBA00012493"/>
    </source>
</evidence>
<dbReference type="GO" id="GO:0003723">
    <property type="term" value="F:RNA binding"/>
    <property type="evidence" value="ECO:0007669"/>
    <property type="project" value="InterPro"/>
</dbReference>
<evidence type="ECO:0000256" key="2">
    <source>
        <dbReference type="ARBA" id="ARBA00022679"/>
    </source>
</evidence>
<evidence type="ECO:0000313" key="13">
    <source>
        <dbReference type="EMBL" id="APZ91938.1"/>
    </source>
</evidence>
<dbReference type="GO" id="GO:0046872">
    <property type="term" value="F:metal ion binding"/>
    <property type="evidence" value="ECO:0007669"/>
    <property type="project" value="UniProtKB-KW"/>
</dbReference>
<keyword evidence="5" id="KW-0460">Magnesium</keyword>
<protein>
    <recommendedName>
        <fullName evidence="1">RNA-directed DNA polymerase</fullName>
        <ecNumber evidence="1">2.7.7.49</ecNumber>
    </recommendedName>
</protein>
<dbReference type="EMBL" id="CP017641">
    <property type="protein sequence ID" value="APZ91787.1"/>
    <property type="molecule type" value="Genomic_DNA"/>
</dbReference>
<evidence type="ECO:0000256" key="7">
    <source>
        <dbReference type="ARBA" id="ARBA00023118"/>
    </source>
</evidence>
<dbReference type="CDD" id="cd01651">
    <property type="entry name" value="RT_G2_intron"/>
    <property type="match status" value="1"/>
</dbReference>
<dbReference type="InterPro" id="IPR030931">
    <property type="entry name" value="Group_II_RT_mat"/>
</dbReference>
<keyword evidence="7" id="KW-0051">Antiviral defense</keyword>
<evidence type="ECO:0000256" key="6">
    <source>
        <dbReference type="ARBA" id="ARBA00022918"/>
    </source>
</evidence>
<reference evidence="12 15" key="1">
    <citation type="journal article" date="2016" name="Front. Microbiol.">
        <title>Fuerstia marisgermanicae gen. nov., sp. nov., an Unusual Member of the Phylum Planctomycetes from the German Wadden Sea.</title>
        <authorList>
            <person name="Kohn T."/>
            <person name="Heuer A."/>
            <person name="Jogler M."/>
            <person name="Vollmers J."/>
            <person name="Boedeker C."/>
            <person name="Bunk B."/>
            <person name="Rast P."/>
            <person name="Borchert D."/>
            <person name="Glockner I."/>
            <person name="Freese H.M."/>
            <person name="Klenk H.P."/>
            <person name="Overmann J."/>
            <person name="Kaster A.K."/>
            <person name="Rohde M."/>
            <person name="Wiegand S."/>
            <person name="Jogler C."/>
        </authorList>
    </citation>
    <scope>NUCLEOTIDE SEQUENCE [LARGE SCALE GENOMIC DNA]</scope>
    <source>
        <strain evidence="12 15">NH11</strain>
    </source>
</reference>
<dbReference type="InterPro" id="IPR000123">
    <property type="entry name" value="Reverse_transcriptase_msDNA"/>
</dbReference>
<dbReference type="PANTHER" id="PTHR34047:SF8">
    <property type="entry name" value="PROTEIN YKFC"/>
    <property type="match status" value="1"/>
</dbReference>
<gene>
    <name evidence="12" type="primary">ltrA_2</name>
    <name evidence="13" type="synonym">ltrA_5</name>
    <name evidence="14" type="synonym">ltrA_8</name>
    <name evidence="12" type="ORF">Fuma_01379</name>
    <name evidence="13" type="ORF">Fuma_01537</name>
    <name evidence="14" type="ORF">Fuma_03651</name>
</gene>
<evidence type="ECO:0000259" key="11">
    <source>
        <dbReference type="PROSITE" id="PS50878"/>
    </source>
</evidence>
<dbReference type="PRINTS" id="PR00866">
    <property type="entry name" value="RNADNAPOLMS"/>
</dbReference>
<dbReference type="EC" id="2.7.7.49" evidence="1"/>
<dbReference type="AlphaFoldDB" id="A0A1P8WCI7"/>
<proteinExistence type="inferred from homology"/>
<dbReference type="EMBL" id="CP017641">
    <property type="protein sequence ID" value="APZ91938.1"/>
    <property type="molecule type" value="Genomic_DNA"/>
</dbReference>
<dbReference type="KEGG" id="fmr:Fuma_03651"/>
<dbReference type="RefSeq" id="WP_218922198.1">
    <property type="nucleotide sequence ID" value="NZ_CP017641.1"/>
</dbReference>
<keyword evidence="4" id="KW-0479">Metal-binding</keyword>
<dbReference type="InterPro" id="IPR043128">
    <property type="entry name" value="Rev_trsase/Diguanyl_cyclase"/>
</dbReference>
<organism evidence="12 15">
    <name type="scientific">Fuerstiella marisgermanici</name>
    <dbReference type="NCBI Taxonomy" id="1891926"/>
    <lineage>
        <taxon>Bacteria</taxon>
        <taxon>Pseudomonadati</taxon>
        <taxon>Planctomycetota</taxon>
        <taxon>Planctomycetia</taxon>
        <taxon>Planctomycetales</taxon>
        <taxon>Planctomycetaceae</taxon>
        <taxon>Fuerstiella</taxon>
    </lineage>
</organism>
<dbReference type="KEGG" id="fmr:Fuma_01537"/>
<evidence type="ECO:0000256" key="9">
    <source>
        <dbReference type="ARBA" id="ARBA00048173"/>
    </source>
</evidence>
<evidence type="ECO:0000256" key="4">
    <source>
        <dbReference type="ARBA" id="ARBA00022723"/>
    </source>
</evidence>
<dbReference type="SUPFAM" id="SSF56672">
    <property type="entry name" value="DNA/RNA polymerases"/>
    <property type="match status" value="1"/>
</dbReference>
<dbReference type="EMBL" id="CP017641">
    <property type="protein sequence ID" value="APZ94032.1"/>
    <property type="molecule type" value="Genomic_DNA"/>
</dbReference>
<feature type="region of interest" description="Disordered" evidence="10">
    <location>
        <begin position="1"/>
        <end position="43"/>
    </location>
</feature>
<evidence type="ECO:0000313" key="12">
    <source>
        <dbReference type="EMBL" id="APZ91787.1"/>
    </source>
</evidence>
<evidence type="ECO:0000313" key="14">
    <source>
        <dbReference type="EMBL" id="APZ94032.1"/>
    </source>
</evidence>
<keyword evidence="6" id="KW-0695">RNA-directed DNA polymerase</keyword>
<dbReference type="Pfam" id="PF00078">
    <property type="entry name" value="RVT_1"/>
    <property type="match status" value="1"/>
</dbReference>
<dbReference type="InterPro" id="IPR043502">
    <property type="entry name" value="DNA/RNA_pol_sf"/>
</dbReference>
<dbReference type="InterPro" id="IPR013597">
    <property type="entry name" value="Mat_intron_G2"/>
</dbReference>
<keyword evidence="15" id="KW-1185">Reference proteome</keyword>
<accession>A0A1P8WCI7</accession>
<evidence type="ECO:0000256" key="3">
    <source>
        <dbReference type="ARBA" id="ARBA00022695"/>
    </source>
</evidence>
<keyword evidence="2" id="KW-0808">Transferase</keyword>
<comment type="catalytic activity">
    <reaction evidence="9">
        <text>DNA(n) + a 2'-deoxyribonucleoside 5'-triphosphate = DNA(n+1) + diphosphate</text>
        <dbReference type="Rhea" id="RHEA:22508"/>
        <dbReference type="Rhea" id="RHEA-COMP:17339"/>
        <dbReference type="Rhea" id="RHEA-COMP:17340"/>
        <dbReference type="ChEBI" id="CHEBI:33019"/>
        <dbReference type="ChEBI" id="CHEBI:61560"/>
        <dbReference type="ChEBI" id="CHEBI:173112"/>
        <dbReference type="EC" id="2.7.7.49"/>
    </reaction>
</comment>
<dbReference type="NCBIfam" id="TIGR04416">
    <property type="entry name" value="group_II_RT_mat"/>
    <property type="match status" value="1"/>
</dbReference>
<evidence type="ECO:0000256" key="10">
    <source>
        <dbReference type="SAM" id="MobiDB-lite"/>
    </source>
</evidence>
<dbReference type="GO" id="GO:0051607">
    <property type="term" value="P:defense response to virus"/>
    <property type="evidence" value="ECO:0007669"/>
    <property type="project" value="UniProtKB-KW"/>
</dbReference>
<evidence type="ECO:0000256" key="5">
    <source>
        <dbReference type="ARBA" id="ARBA00022842"/>
    </source>
</evidence>
<evidence type="ECO:0000313" key="15">
    <source>
        <dbReference type="Proteomes" id="UP000187735"/>
    </source>
</evidence>
<keyword evidence="3" id="KW-0548">Nucleotidyltransferase</keyword>
<dbReference type="InterPro" id="IPR000477">
    <property type="entry name" value="RT_dom"/>
</dbReference>
<dbReference type="PANTHER" id="PTHR34047">
    <property type="entry name" value="NUCLEAR INTRON MATURASE 1, MITOCHONDRIAL-RELATED"/>
    <property type="match status" value="1"/>
</dbReference>